<reference evidence="7" key="1">
    <citation type="submission" date="2023-07" db="EMBL/GenBank/DDBJ databases">
        <title>30 novel species of actinomycetes from the DSMZ collection.</title>
        <authorList>
            <person name="Nouioui I."/>
        </authorList>
    </citation>
    <scope>NUCLEOTIDE SEQUENCE [LARGE SCALE GENOMIC DNA]</scope>
    <source>
        <strain evidence="7">DSM 41981</strain>
    </source>
</reference>
<evidence type="ECO:0000256" key="3">
    <source>
        <dbReference type="ARBA" id="ARBA00023163"/>
    </source>
</evidence>
<keyword evidence="1" id="KW-0805">Transcription regulation</keyword>
<keyword evidence="3" id="KW-0804">Transcription</keyword>
<dbReference type="EMBL" id="JAVRES010000017">
    <property type="protein sequence ID" value="MDT0438358.1"/>
    <property type="molecule type" value="Genomic_DNA"/>
</dbReference>
<feature type="domain" description="HTH luxR-type" evidence="5">
    <location>
        <begin position="2"/>
        <end position="67"/>
    </location>
</feature>
<dbReference type="PANTHER" id="PTHR44688:SF16">
    <property type="entry name" value="DNA-BINDING TRANSCRIPTIONAL ACTIVATOR DEVR_DOSR"/>
    <property type="match status" value="1"/>
</dbReference>
<dbReference type="AlphaFoldDB" id="A0ABD5EUM5"/>
<proteinExistence type="predicted"/>
<evidence type="ECO:0000256" key="1">
    <source>
        <dbReference type="ARBA" id="ARBA00023015"/>
    </source>
</evidence>
<keyword evidence="2" id="KW-0238">DNA-binding</keyword>
<dbReference type="Proteomes" id="UP001183535">
    <property type="component" value="Unassembled WGS sequence"/>
</dbReference>
<dbReference type="Pfam" id="PF00196">
    <property type="entry name" value="GerE"/>
    <property type="match status" value="2"/>
</dbReference>
<comment type="caution">
    <text evidence="6">The sequence shown here is derived from an EMBL/GenBank/DDBJ whole genome shotgun (WGS) entry which is preliminary data.</text>
</comment>
<feature type="domain" description="HTH luxR-type" evidence="5">
    <location>
        <begin position="90"/>
        <end position="155"/>
    </location>
</feature>
<accession>A0ABD5EUM5</accession>
<dbReference type="PANTHER" id="PTHR44688">
    <property type="entry name" value="DNA-BINDING TRANSCRIPTIONAL ACTIVATOR DEVR_DOSR"/>
    <property type="match status" value="1"/>
</dbReference>
<evidence type="ECO:0000313" key="7">
    <source>
        <dbReference type="Proteomes" id="UP001183535"/>
    </source>
</evidence>
<dbReference type="InterPro" id="IPR036388">
    <property type="entry name" value="WH-like_DNA-bd_sf"/>
</dbReference>
<dbReference type="SUPFAM" id="SSF46894">
    <property type="entry name" value="C-terminal effector domain of the bipartite response regulators"/>
    <property type="match status" value="2"/>
</dbReference>
<dbReference type="PRINTS" id="PR00038">
    <property type="entry name" value="HTHLUXR"/>
</dbReference>
<dbReference type="GO" id="GO:0003677">
    <property type="term" value="F:DNA binding"/>
    <property type="evidence" value="ECO:0007669"/>
    <property type="project" value="UniProtKB-KW"/>
</dbReference>
<evidence type="ECO:0000259" key="5">
    <source>
        <dbReference type="PROSITE" id="PS50043"/>
    </source>
</evidence>
<evidence type="ECO:0000256" key="4">
    <source>
        <dbReference type="SAM" id="MobiDB-lite"/>
    </source>
</evidence>
<name>A0ABD5EUM5_9ACTN</name>
<dbReference type="InterPro" id="IPR016032">
    <property type="entry name" value="Sig_transdc_resp-reg_C-effctor"/>
</dbReference>
<organism evidence="6 7">
    <name type="scientific">Streptomyces doudnae</name>
    <dbReference type="NCBI Taxonomy" id="3075536"/>
    <lineage>
        <taxon>Bacteria</taxon>
        <taxon>Bacillati</taxon>
        <taxon>Actinomycetota</taxon>
        <taxon>Actinomycetes</taxon>
        <taxon>Kitasatosporales</taxon>
        <taxon>Streptomycetaceae</taxon>
        <taxon>Streptomyces</taxon>
    </lineage>
</organism>
<sequence length="158" mass="17125">MEELPAAKLTYRELDVLSLLARGLSNRLIARELDISDKTVKNHLSSIYFKIGATHRTEAALYARSIGLTGPDDIADPSATASAPVPEEDAPPADPALTARERGVLSLLARGMSNRLIARKLDISEKTVKNHLSSIYLKIGATHRTQAALYARRIGLAP</sequence>
<dbReference type="PROSITE" id="PS00622">
    <property type="entry name" value="HTH_LUXR_1"/>
    <property type="match status" value="2"/>
</dbReference>
<dbReference type="InterPro" id="IPR000792">
    <property type="entry name" value="Tscrpt_reg_LuxR_C"/>
</dbReference>
<evidence type="ECO:0000256" key="2">
    <source>
        <dbReference type="ARBA" id="ARBA00023125"/>
    </source>
</evidence>
<protein>
    <submittedName>
        <fullName evidence="6">LuxR C-terminal-related transcriptional regulator</fullName>
    </submittedName>
</protein>
<evidence type="ECO:0000313" key="6">
    <source>
        <dbReference type="EMBL" id="MDT0438358.1"/>
    </source>
</evidence>
<dbReference type="Gene3D" id="1.10.10.10">
    <property type="entry name" value="Winged helix-like DNA-binding domain superfamily/Winged helix DNA-binding domain"/>
    <property type="match status" value="2"/>
</dbReference>
<dbReference type="CDD" id="cd06170">
    <property type="entry name" value="LuxR_C_like"/>
    <property type="match status" value="2"/>
</dbReference>
<dbReference type="RefSeq" id="WP_311638755.1">
    <property type="nucleotide sequence ID" value="NZ_JAVRES010000017.1"/>
</dbReference>
<dbReference type="PROSITE" id="PS50043">
    <property type="entry name" value="HTH_LUXR_2"/>
    <property type="match status" value="2"/>
</dbReference>
<feature type="region of interest" description="Disordered" evidence="4">
    <location>
        <begin position="73"/>
        <end position="95"/>
    </location>
</feature>
<dbReference type="SMART" id="SM00421">
    <property type="entry name" value="HTH_LUXR"/>
    <property type="match status" value="2"/>
</dbReference>
<gene>
    <name evidence="6" type="ORF">RM877_27105</name>
</gene>
<keyword evidence="7" id="KW-1185">Reference proteome</keyword>